<evidence type="ECO:0000256" key="1">
    <source>
        <dbReference type="ARBA" id="ARBA00022617"/>
    </source>
</evidence>
<keyword evidence="5" id="KW-1133">Transmembrane helix</keyword>
<proteinExistence type="predicted"/>
<dbReference type="RefSeq" id="WP_155969753.1">
    <property type="nucleotide sequence ID" value="NZ_LT828648.1"/>
</dbReference>
<evidence type="ECO:0000313" key="8">
    <source>
        <dbReference type="Proteomes" id="UP000192042"/>
    </source>
</evidence>
<dbReference type="PANTHER" id="PTHR35008:SF8">
    <property type="entry name" value="ALCOHOL DEHYDROGENASE CYTOCHROME C SUBUNIT"/>
    <property type="match status" value="1"/>
</dbReference>
<keyword evidence="8" id="KW-1185">Reference proteome</keyword>
<reference evidence="7 8" key="1">
    <citation type="submission" date="2017-03" db="EMBL/GenBank/DDBJ databases">
        <authorList>
            <person name="Afonso C.L."/>
            <person name="Miller P.J."/>
            <person name="Scott M.A."/>
            <person name="Spackman E."/>
            <person name="Goraichik I."/>
            <person name="Dimitrov K.M."/>
            <person name="Suarez D.L."/>
            <person name="Swayne D.E."/>
        </authorList>
    </citation>
    <scope>NUCLEOTIDE SEQUENCE [LARGE SCALE GENOMIC DNA]</scope>
    <source>
        <strain evidence="7">Genome sequencing of Nitrospira japonica strain NJ11</strain>
    </source>
</reference>
<dbReference type="GO" id="GO:0046872">
    <property type="term" value="F:metal ion binding"/>
    <property type="evidence" value="ECO:0007669"/>
    <property type="project" value="UniProtKB-KW"/>
</dbReference>
<dbReference type="PANTHER" id="PTHR35008">
    <property type="entry name" value="BLL4482 PROTEIN-RELATED"/>
    <property type="match status" value="1"/>
</dbReference>
<dbReference type="EMBL" id="LT828648">
    <property type="protein sequence ID" value="SLM46469.1"/>
    <property type="molecule type" value="Genomic_DNA"/>
</dbReference>
<dbReference type="GO" id="GO:0009055">
    <property type="term" value="F:electron transfer activity"/>
    <property type="evidence" value="ECO:0007669"/>
    <property type="project" value="InterPro"/>
</dbReference>
<accession>A0A1W1I0R7</accession>
<feature type="domain" description="Cytochrome c" evidence="6">
    <location>
        <begin position="546"/>
        <end position="647"/>
    </location>
</feature>
<dbReference type="Gene3D" id="1.10.760.10">
    <property type="entry name" value="Cytochrome c-like domain"/>
    <property type="match status" value="4"/>
</dbReference>
<keyword evidence="2 4" id="KW-0479">Metal-binding</keyword>
<organism evidence="7 8">
    <name type="scientific">Nitrospira japonica</name>
    <dbReference type="NCBI Taxonomy" id="1325564"/>
    <lineage>
        <taxon>Bacteria</taxon>
        <taxon>Pseudomonadati</taxon>
        <taxon>Nitrospirota</taxon>
        <taxon>Nitrospiria</taxon>
        <taxon>Nitrospirales</taxon>
        <taxon>Nitrospiraceae</taxon>
        <taxon>Nitrospira</taxon>
    </lineage>
</organism>
<feature type="domain" description="Cytochrome c" evidence="6">
    <location>
        <begin position="61"/>
        <end position="156"/>
    </location>
</feature>
<keyword evidence="1 4" id="KW-0349">Heme</keyword>
<dbReference type="STRING" id="1325564.NSJP_0297"/>
<evidence type="ECO:0000256" key="5">
    <source>
        <dbReference type="SAM" id="Phobius"/>
    </source>
</evidence>
<evidence type="ECO:0000256" key="3">
    <source>
        <dbReference type="ARBA" id="ARBA00023004"/>
    </source>
</evidence>
<evidence type="ECO:0000256" key="4">
    <source>
        <dbReference type="PROSITE-ProRule" id="PRU00433"/>
    </source>
</evidence>
<dbReference type="Pfam" id="PF13442">
    <property type="entry name" value="Cytochrome_CBB3"/>
    <property type="match status" value="1"/>
</dbReference>
<feature type="domain" description="Cytochrome c" evidence="6">
    <location>
        <begin position="289"/>
        <end position="401"/>
    </location>
</feature>
<gene>
    <name evidence="7" type="ORF">NSJP_0297</name>
</gene>
<dbReference type="Proteomes" id="UP000192042">
    <property type="component" value="Chromosome I"/>
</dbReference>
<sequence>MGWMSLSRKRVVLVTLGLLLLLDVTRSLYARIGYADPVELWQPDPAHYADLVWPPGTGLPPDTPPGPRIYAQRCAVCHGPDGRGNGPAAPSLIPHPRDFTQGQFKYKSTPPGQPPTDEDLVRVVTNGLTASAMPYWRDLLTEQEIREVVAHIKTLSPVFQKTPPQPLQISPQVPGDAASLERGKAYFVGAGCSVCHGPQGRGLIPMKDTNGHTIMSRDLSAPWTFRGGLNPEQIWLRITIGLAPSPMPAFETVLSPTQRWDVVNYVLSLARTAPWEPGGVLDGPGQSADPIKRGAYLVHAQMCGLCHTQINRTGIYRSDDFYLAGGMRVDVGAHGHLVSRNLTGDRTTGLGAWSNGQIIEALRNGHTPDRILNVLDMPWNFLHALPDEDANAIASFLKSLPPVTSRIPPPLHYGVLETFGMKLKDPRWPAFPPAVLTFVEGNFGQTGDVAARGWPQAALINTQWVILILGIVAFGFAEMRDGPRELGHGWKRAGIVFVILASFLLGWLVYHLPAVGFLPPERVARQVLDRIPTPNVNALPSPEQATLVTRGRLLFTVASCAFCHRPEGYGGLKISWKAFGTLWTRNITSDRTTGIGAWSDREIARAIRSGVTPDGRTLHWQGMIWDFASNWDEVDLRAIIAYLRTLPPVSKQIPAARPPAADDCEKYTFWVNDSDRPGCQ</sequence>
<dbReference type="OrthoDB" id="9811281at2"/>
<keyword evidence="3 4" id="KW-0408">Iron</keyword>
<keyword evidence="5" id="KW-0812">Transmembrane</keyword>
<dbReference type="InterPro" id="IPR051459">
    <property type="entry name" value="Cytochrome_c-type_DH"/>
</dbReference>
<dbReference type="InterPro" id="IPR009056">
    <property type="entry name" value="Cyt_c-like_dom"/>
</dbReference>
<name>A0A1W1I0R7_9BACT</name>
<dbReference type="PROSITE" id="PS51007">
    <property type="entry name" value="CYTC"/>
    <property type="match status" value="4"/>
</dbReference>
<evidence type="ECO:0000259" key="6">
    <source>
        <dbReference type="PROSITE" id="PS51007"/>
    </source>
</evidence>
<dbReference type="GO" id="GO:0020037">
    <property type="term" value="F:heme binding"/>
    <property type="evidence" value="ECO:0007669"/>
    <property type="project" value="InterPro"/>
</dbReference>
<evidence type="ECO:0000256" key="2">
    <source>
        <dbReference type="ARBA" id="ARBA00022723"/>
    </source>
</evidence>
<dbReference type="KEGG" id="nja:NSJP_0297"/>
<keyword evidence="5" id="KW-0472">Membrane</keyword>
<dbReference type="SUPFAM" id="SSF46626">
    <property type="entry name" value="Cytochrome c"/>
    <property type="match status" value="4"/>
</dbReference>
<feature type="transmembrane region" description="Helical" evidence="5">
    <location>
        <begin position="458"/>
        <end position="477"/>
    </location>
</feature>
<feature type="transmembrane region" description="Helical" evidence="5">
    <location>
        <begin position="489"/>
        <end position="510"/>
    </location>
</feature>
<feature type="domain" description="Cytochrome c" evidence="6">
    <location>
        <begin position="178"/>
        <end position="270"/>
    </location>
</feature>
<dbReference type="Pfam" id="PF00034">
    <property type="entry name" value="Cytochrom_C"/>
    <property type="match status" value="2"/>
</dbReference>
<dbReference type="AlphaFoldDB" id="A0A1W1I0R7"/>
<evidence type="ECO:0000313" key="7">
    <source>
        <dbReference type="EMBL" id="SLM46469.1"/>
    </source>
</evidence>
<protein>
    <submittedName>
        <fullName evidence="7">Cytochrome c, class I</fullName>
    </submittedName>
</protein>
<dbReference type="InterPro" id="IPR036909">
    <property type="entry name" value="Cyt_c-like_dom_sf"/>
</dbReference>